<dbReference type="GO" id="GO:0003676">
    <property type="term" value="F:nucleic acid binding"/>
    <property type="evidence" value="ECO:0007669"/>
    <property type="project" value="InterPro"/>
</dbReference>
<dbReference type="PANTHER" id="PTHR45835:SF99">
    <property type="entry name" value="CHROMO DOMAIN-CONTAINING PROTEIN-RELATED"/>
    <property type="match status" value="1"/>
</dbReference>
<sequence>MQEVKLNYSIVYHPQTDGQTKSVNKCIESYLRCMVGDKPKGWETWLALAEWHHNTSMNFSSKMTPFEDVYGYLPPCFPSYESGTTAVEAVDETLRNRDQILFLLSENPQKAQNCMKKICRSKEK</sequence>
<dbReference type="SUPFAM" id="SSF53098">
    <property type="entry name" value="Ribonuclease H-like"/>
    <property type="match status" value="1"/>
</dbReference>
<dbReference type="InterPro" id="IPR036397">
    <property type="entry name" value="RNaseH_sf"/>
</dbReference>
<comment type="caution">
    <text evidence="1">The sequence shown here is derived from an EMBL/GenBank/DDBJ whole genome shotgun (WGS) entry which is preliminary data.</text>
</comment>
<dbReference type="Proteomes" id="UP000516437">
    <property type="component" value="Chromosome 5"/>
</dbReference>
<accession>A0A6A1VGY2</accession>
<evidence type="ECO:0000313" key="2">
    <source>
        <dbReference type="Proteomes" id="UP000516437"/>
    </source>
</evidence>
<protein>
    <submittedName>
        <fullName evidence="1">Transposon Tf2-9 polyprotein</fullName>
    </submittedName>
</protein>
<dbReference type="PANTHER" id="PTHR45835">
    <property type="entry name" value="YALI0A06105P"/>
    <property type="match status" value="1"/>
</dbReference>
<reference evidence="1 2" key="1">
    <citation type="journal article" date="2019" name="Plant Biotechnol. J.">
        <title>The red bayberry genome and genetic basis of sex determination.</title>
        <authorList>
            <person name="Jia H.M."/>
            <person name="Jia H.J."/>
            <person name="Cai Q.L."/>
            <person name="Wang Y."/>
            <person name="Zhao H.B."/>
            <person name="Yang W.F."/>
            <person name="Wang G.Y."/>
            <person name="Li Y.H."/>
            <person name="Zhan D.L."/>
            <person name="Shen Y.T."/>
            <person name="Niu Q.F."/>
            <person name="Chang L."/>
            <person name="Qiu J."/>
            <person name="Zhao L."/>
            <person name="Xie H.B."/>
            <person name="Fu W.Y."/>
            <person name="Jin J."/>
            <person name="Li X.W."/>
            <person name="Jiao Y."/>
            <person name="Zhou C.C."/>
            <person name="Tu T."/>
            <person name="Chai C.Y."/>
            <person name="Gao J.L."/>
            <person name="Fan L.J."/>
            <person name="van de Weg E."/>
            <person name="Wang J.Y."/>
            <person name="Gao Z.S."/>
        </authorList>
    </citation>
    <scope>NUCLEOTIDE SEQUENCE [LARGE SCALE GENOMIC DNA]</scope>
    <source>
        <tissue evidence="1">Leaves</tissue>
    </source>
</reference>
<gene>
    <name evidence="1" type="ORF">CJ030_MR5G010026</name>
</gene>
<dbReference type="InterPro" id="IPR012337">
    <property type="entry name" value="RNaseH-like_sf"/>
</dbReference>
<dbReference type="EMBL" id="RXIC02000023">
    <property type="protein sequence ID" value="KAB1211845.1"/>
    <property type="molecule type" value="Genomic_DNA"/>
</dbReference>
<dbReference type="AlphaFoldDB" id="A0A6A1VGY2"/>
<dbReference type="OrthoDB" id="5554229at2759"/>
<dbReference type="Gene3D" id="3.30.420.10">
    <property type="entry name" value="Ribonuclease H-like superfamily/Ribonuclease H"/>
    <property type="match status" value="1"/>
</dbReference>
<proteinExistence type="predicted"/>
<keyword evidence="2" id="KW-1185">Reference proteome</keyword>
<name>A0A6A1VGY2_9ROSI</name>
<organism evidence="1 2">
    <name type="scientific">Morella rubra</name>
    <name type="common">Chinese bayberry</name>
    <dbReference type="NCBI Taxonomy" id="262757"/>
    <lineage>
        <taxon>Eukaryota</taxon>
        <taxon>Viridiplantae</taxon>
        <taxon>Streptophyta</taxon>
        <taxon>Embryophyta</taxon>
        <taxon>Tracheophyta</taxon>
        <taxon>Spermatophyta</taxon>
        <taxon>Magnoliopsida</taxon>
        <taxon>eudicotyledons</taxon>
        <taxon>Gunneridae</taxon>
        <taxon>Pentapetalae</taxon>
        <taxon>rosids</taxon>
        <taxon>fabids</taxon>
        <taxon>Fagales</taxon>
        <taxon>Myricaceae</taxon>
        <taxon>Morella</taxon>
    </lineage>
</organism>
<evidence type="ECO:0000313" key="1">
    <source>
        <dbReference type="EMBL" id="KAB1211845.1"/>
    </source>
</evidence>